<dbReference type="KEGG" id="xor:XOC_2072"/>
<dbReference type="GO" id="GO:0016747">
    <property type="term" value="F:acyltransferase activity, transferring groups other than amino-acyl groups"/>
    <property type="evidence" value="ECO:0007669"/>
    <property type="project" value="InterPro"/>
</dbReference>
<gene>
    <name evidence="2" type="ORF">XOC_2072</name>
</gene>
<dbReference type="InterPro" id="IPR016181">
    <property type="entry name" value="Acyl_CoA_acyltransferase"/>
</dbReference>
<accession>G7TCP2</accession>
<dbReference type="Pfam" id="PF00583">
    <property type="entry name" value="Acetyltransf_1"/>
    <property type="match status" value="1"/>
</dbReference>
<dbReference type="HOGENOM" id="CLU_013985_3_2_6"/>
<dbReference type="InterPro" id="IPR000182">
    <property type="entry name" value="GNAT_dom"/>
</dbReference>
<evidence type="ECO:0000259" key="1">
    <source>
        <dbReference type="PROSITE" id="PS51186"/>
    </source>
</evidence>
<feature type="domain" description="N-acetyltransferase" evidence="1">
    <location>
        <begin position="6"/>
        <end position="146"/>
    </location>
</feature>
<dbReference type="CDD" id="cd04301">
    <property type="entry name" value="NAT_SF"/>
    <property type="match status" value="1"/>
</dbReference>
<name>G7TCP2_XANOB</name>
<evidence type="ECO:0000313" key="2">
    <source>
        <dbReference type="EMBL" id="AEQ96220.1"/>
    </source>
</evidence>
<protein>
    <submittedName>
        <fullName evidence="2">Putative acetyltransferase, putative</fullName>
    </submittedName>
</protein>
<organism evidence="2 3">
    <name type="scientific">Xanthomonas oryzae pv. oryzicola (strain BLS256)</name>
    <dbReference type="NCBI Taxonomy" id="383407"/>
    <lineage>
        <taxon>Bacteria</taxon>
        <taxon>Pseudomonadati</taxon>
        <taxon>Pseudomonadota</taxon>
        <taxon>Gammaproteobacteria</taxon>
        <taxon>Lysobacterales</taxon>
        <taxon>Lysobacteraceae</taxon>
        <taxon>Xanthomonas</taxon>
    </lineage>
</organism>
<dbReference type="PROSITE" id="PS51186">
    <property type="entry name" value="GNAT"/>
    <property type="match status" value="1"/>
</dbReference>
<evidence type="ECO:0000313" key="3">
    <source>
        <dbReference type="Proteomes" id="UP000008851"/>
    </source>
</evidence>
<dbReference type="Gene3D" id="3.40.630.30">
    <property type="match status" value="1"/>
</dbReference>
<keyword evidence="2" id="KW-0808">Transferase</keyword>
<sequence>MPSDYATIATWIPDADACARWAGPQPRFPFAPDQLHALLAVGGESSYCMTEGTRSPLGFGQFWPRGENAVHLGRIVVSPHERGKGYGITLCDLLLRQAWASTAAERATLRVYRDNIAALAIYSRLGFVAVESESNDQVFFMQARRRA</sequence>
<dbReference type="AlphaFoldDB" id="G7TCP2"/>
<dbReference type="eggNOG" id="COG0456">
    <property type="taxonomic scope" value="Bacteria"/>
</dbReference>
<reference evidence="2 3" key="1">
    <citation type="journal article" date="2011" name="J. Bacteriol.">
        <title>Two new complete genome sequences offer insight into host and tissue specificity of plant pathogenic Xanthomonas spp.</title>
        <authorList>
            <person name="Bogdanove A.J."/>
            <person name="Koebnik R."/>
            <person name="Lu H."/>
            <person name="Furutani A."/>
            <person name="Angiuoli S.V."/>
            <person name="Patil P.B."/>
            <person name="Van Sluys M.A."/>
            <person name="Ryan R.P."/>
            <person name="Meyer D.F."/>
            <person name="Han S.W."/>
            <person name="Aparna G."/>
            <person name="Rajaram M."/>
            <person name="Delcher A.L."/>
            <person name="Phillippy A.M."/>
            <person name="Puiu D."/>
            <person name="Schatz M.C."/>
            <person name="Shumway M."/>
            <person name="Sommer D.D."/>
            <person name="Trapnell C."/>
            <person name="Benahmed F."/>
            <person name="Dimitrov G."/>
            <person name="Madupu R."/>
            <person name="Radune D."/>
            <person name="Sullivan S."/>
            <person name="Jha G."/>
            <person name="Ishihara H."/>
            <person name="Lee S.W."/>
            <person name="Pandey A."/>
            <person name="Sharma V."/>
            <person name="Sriariyanun M."/>
            <person name="Szurek B."/>
            <person name="Vera-Cruz C.M."/>
            <person name="Dorman K.S."/>
            <person name="Ronald P.C."/>
            <person name="Verdier V."/>
            <person name="Dow J.M."/>
            <person name="Sonti R.V."/>
            <person name="Tsuge S."/>
            <person name="Brendel V.P."/>
            <person name="Rabinowicz P.D."/>
            <person name="Leach J.E."/>
            <person name="White F.F."/>
            <person name="Salzberg S.L."/>
        </authorList>
    </citation>
    <scope>NUCLEOTIDE SEQUENCE [LARGE SCALE GENOMIC DNA]</scope>
    <source>
        <strain evidence="2 3">BLS256</strain>
    </source>
</reference>
<proteinExistence type="predicted"/>
<dbReference type="EMBL" id="CP003057">
    <property type="protein sequence ID" value="AEQ96220.1"/>
    <property type="molecule type" value="Genomic_DNA"/>
</dbReference>
<dbReference type="Proteomes" id="UP000008851">
    <property type="component" value="Chromosome"/>
</dbReference>
<dbReference type="SUPFAM" id="SSF55729">
    <property type="entry name" value="Acyl-CoA N-acyltransferases (Nat)"/>
    <property type="match status" value="1"/>
</dbReference>